<reference evidence="1" key="1">
    <citation type="submission" date="2014-11" db="EMBL/GenBank/DDBJ databases">
        <authorList>
            <person name="Amaro Gonzalez C."/>
        </authorList>
    </citation>
    <scope>NUCLEOTIDE SEQUENCE</scope>
</reference>
<accession>A0A0E9Y1I7</accession>
<dbReference type="EMBL" id="GBXM01000744">
    <property type="protein sequence ID" value="JAI07834.1"/>
    <property type="molecule type" value="Transcribed_RNA"/>
</dbReference>
<sequence length="19" mass="2180">MTHSIIITTTEHEKSTTIH</sequence>
<dbReference type="AlphaFoldDB" id="A0A0E9Y1I7"/>
<organism evidence="1">
    <name type="scientific">Anguilla anguilla</name>
    <name type="common">European freshwater eel</name>
    <name type="synonym">Muraena anguilla</name>
    <dbReference type="NCBI Taxonomy" id="7936"/>
    <lineage>
        <taxon>Eukaryota</taxon>
        <taxon>Metazoa</taxon>
        <taxon>Chordata</taxon>
        <taxon>Craniata</taxon>
        <taxon>Vertebrata</taxon>
        <taxon>Euteleostomi</taxon>
        <taxon>Actinopterygii</taxon>
        <taxon>Neopterygii</taxon>
        <taxon>Teleostei</taxon>
        <taxon>Anguilliformes</taxon>
        <taxon>Anguillidae</taxon>
        <taxon>Anguilla</taxon>
    </lineage>
</organism>
<proteinExistence type="predicted"/>
<evidence type="ECO:0000313" key="1">
    <source>
        <dbReference type="EMBL" id="JAI07834.1"/>
    </source>
</evidence>
<name>A0A0E9Y1I7_ANGAN</name>
<protein>
    <submittedName>
        <fullName evidence="1">Uncharacterized protein</fullName>
    </submittedName>
</protein>
<reference evidence="1" key="2">
    <citation type="journal article" date="2015" name="Fish Shellfish Immunol.">
        <title>Early steps in the European eel (Anguilla anguilla)-Vibrio vulnificus interaction in the gills: Role of the RtxA13 toxin.</title>
        <authorList>
            <person name="Callol A."/>
            <person name="Pajuelo D."/>
            <person name="Ebbesson L."/>
            <person name="Teles M."/>
            <person name="MacKenzie S."/>
            <person name="Amaro C."/>
        </authorList>
    </citation>
    <scope>NUCLEOTIDE SEQUENCE</scope>
</reference>